<dbReference type="PANTHER" id="PTHR31680:SF4">
    <property type="entry name" value="LONGIFOLIA PROTEIN"/>
    <property type="match status" value="1"/>
</dbReference>
<feature type="compositionally biased region" description="Low complexity" evidence="2">
    <location>
        <begin position="674"/>
        <end position="683"/>
    </location>
</feature>
<feature type="region of interest" description="Disordered" evidence="2">
    <location>
        <begin position="571"/>
        <end position="721"/>
    </location>
</feature>
<reference evidence="4" key="1">
    <citation type="submission" date="2023-05" db="EMBL/GenBank/DDBJ databases">
        <title>Nepenthes gracilis genome sequencing.</title>
        <authorList>
            <person name="Fukushima K."/>
        </authorList>
    </citation>
    <scope>NUCLEOTIDE SEQUENCE</scope>
    <source>
        <strain evidence="4">SING2019-196</strain>
    </source>
</reference>
<feature type="compositionally biased region" description="Polar residues" evidence="2">
    <location>
        <begin position="664"/>
        <end position="673"/>
    </location>
</feature>
<dbReference type="Proteomes" id="UP001279734">
    <property type="component" value="Unassembled WGS sequence"/>
</dbReference>
<evidence type="ECO:0000256" key="2">
    <source>
        <dbReference type="SAM" id="MobiDB-lite"/>
    </source>
</evidence>
<gene>
    <name evidence="4" type="ORF">Nepgr_023749</name>
</gene>
<name>A0AAD3T4S3_NEPGR</name>
<feature type="compositionally biased region" description="Polar residues" evidence="2">
    <location>
        <begin position="604"/>
        <end position="623"/>
    </location>
</feature>
<feature type="compositionally biased region" description="Low complexity" evidence="2">
    <location>
        <begin position="88"/>
        <end position="106"/>
    </location>
</feature>
<feature type="compositionally biased region" description="Low complexity" evidence="2">
    <location>
        <begin position="631"/>
        <end position="643"/>
    </location>
</feature>
<keyword evidence="1" id="KW-0175">Coiled coil</keyword>
<dbReference type="Pfam" id="PF14309">
    <property type="entry name" value="DUF4378"/>
    <property type="match status" value="1"/>
</dbReference>
<feature type="region of interest" description="Disordered" evidence="2">
    <location>
        <begin position="277"/>
        <end position="327"/>
    </location>
</feature>
<dbReference type="InterPro" id="IPR033334">
    <property type="entry name" value="LNG1/2"/>
</dbReference>
<feature type="compositionally biased region" description="Basic and acidic residues" evidence="2">
    <location>
        <begin position="277"/>
        <end position="292"/>
    </location>
</feature>
<sequence length="1093" mass="121218">MSAKLLHSLADDNPDLQKQIGCMTGIFQIFDRHHILSGRRLSGQSLKRLLPPDNSQLNGLDNYASNAFNRETMERNSNKYVHEKRVSTESSRASYSSSSRSSSFSSLDCGRAGKPDSSSLEPIIFPEISARDPIISQLTANPKFGRHFLDLRDVVKDSIYQDSQGQSVQTETQEGVGHDLKYRDSPRALQMSKSMDGSLAVGMNGKHELSVDLKESLRVLAKLREAPWYYAEKEVPKLFYEPMDGSISRDAPRFSYDGREVNHLSFESQDTFKSAHKVKDMPRLSLDSRESTARGSNSDPELANVSRNLQRGSDGSNERISSLQKPAAIQARPSSVVAKLMGLEALPNEMPLTTNQLGPIKTYSLTDTGCCSVPLETSDVWRPIQLPNSPRSKTKKPTSSRWKNPDAVKKPISSSKFPIEPAPWKHLNGSQVSPKWSLKQMKSPSVYCESDTRLKDLEFKHSGKDLRAVKQILEAMQAKGLLENPKEEQTSGVGTRRGDNRKYKASGANPPLISSQDLHKNHAVGSMLRGNGSAKAFESPIVIIKPTKLIQKDGSPASFIHINGLPGLHRYNSGDSVGQKNNSASRRTAREQTPKDSHRDRTGLSLNRKTSSRNLRVAQTMTRPQRPAKDNTSSSIKNSGSTSPKLQQRKLDFDKKSRPPTPPDSNKSSRQNNRQPSESSSPGGRRRTKSFNMQQSDDQLCEGSRENGNSSGRGDNISKQSDTCLTLDSKTDLEVTSLECSTEITHCQIPFDEDFNCSVSGEMPDSSFRLIDDDSVEDSPATCPENPVPSPVSVLDACVYGEDSPSPVKQVSHGLQDGEIMNSVENNGEGHRDSADTLSVHTRPSAVTSEMSRQKLENIENLVQKLRRLNSNHDEAHTDYIASLCENTNPEDRYISEILLASGLLLRDLGSGLAAFQLHPSGHPINPVLFLVLEQTKASSLLLKPDKAARLKPDPEKFHRKLIFDAVNEILAQKLAAVGPPPEPWFRPIKLVRNTLNAQKLLRELCADIEQLQPKKQDCCSLDEEEDDLKGILLEDFMHRFDNWTDFHADVSGVVLDVERSIFKDLINEVVTGEAGGTSKDNRSRHCKQLFSK</sequence>
<protein>
    <recommendedName>
        <fullName evidence="3">DUF4378 domain-containing protein</fullName>
    </recommendedName>
</protein>
<feature type="coiled-coil region" evidence="1">
    <location>
        <begin position="849"/>
        <end position="879"/>
    </location>
</feature>
<evidence type="ECO:0000259" key="3">
    <source>
        <dbReference type="Pfam" id="PF14309"/>
    </source>
</evidence>
<feature type="region of interest" description="Disordered" evidence="2">
    <location>
        <begin position="383"/>
        <end position="415"/>
    </location>
</feature>
<feature type="region of interest" description="Disordered" evidence="2">
    <location>
        <begin position="485"/>
        <end position="516"/>
    </location>
</feature>
<keyword evidence="5" id="KW-1185">Reference proteome</keyword>
<evidence type="ECO:0000313" key="5">
    <source>
        <dbReference type="Proteomes" id="UP001279734"/>
    </source>
</evidence>
<evidence type="ECO:0000256" key="1">
    <source>
        <dbReference type="SAM" id="Coils"/>
    </source>
</evidence>
<feature type="compositionally biased region" description="Basic and acidic residues" evidence="2">
    <location>
        <begin position="74"/>
        <end position="87"/>
    </location>
</feature>
<organism evidence="4 5">
    <name type="scientific">Nepenthes gracilis</name>
    <name type="common">Slender pitcher plant</name>
    <dbReference type="NCBI Taxonomy" id="150966"/>
    <lineage>
        <taxon>Eukaryota</taxon>
        <taxon>Viridiplantae</taxon>
        <taxon>Streptophyta</taxon>
        <taxon>Embryophyta</taxon>
        <taxon>Tracheophyta</taxon>
        <taxon>Spermatophyta</taxon>
        <taxon>Magnoliopsida</taxon>
        <taxon>eudicotyledons</taxon>
        <taxon>Gunneridae</taxon>
        <taxon>Pentapetalae</taxon>
        <taxon>Caryophyllales</taxon>
        <taxon>Nepenthaceae</taxon>
        <taxon>Nepenthes</taxon>
    </lineage>
</organism>
<dbReference type="InterPro" id="IPR025486">
    <property type="entry name" value="DUF4378"/>
</dbReference>
<evidence type="ECO:0000313" key="4">
    <source>
        <dbReference type="EMBL" id="GMH21906.1"/>
    </source>
</evidence>
<feature type="compositionally biased region" description="Polar residues" evidence="2">
    <location>
        <begin position="293"/>
        <end position="324"/>
    </location>
</feature>
<dbReference type="AlphaFoldDB" id="A0AAD3T4S3"/>
<dbReference type="PANTHER" id="PTHR31680">
    <property type="entry name" value="LONGIFOLIA PROTEIN"/>
    <property type="match status" value="1"/>
</dbReference>
<feature type="region of interest" description="Disordered" evidence="2">
    <location>
        <begin position="74"/>
        <end position="120"/>
    </location>
</feature>
<dbReference type="GO" id="GO:0051513">
    <property type="term" value="P:regulation of monopolar cell growth"/>
    <property type="evidence" value="ECO:0007669"/>
    <property type="project" value="InterPro"/>
</dbReference>
<proteinExistence type="predicted"/>
<feature type="compositionally biased region" description="Basic and acidic residues" evidence="2">
    <location>
        <begin position="588"/>
        <end position="602"/>
    </location>
</feature>
<feature type="compositionally biased region" description="Polar residues" evidence="2">
    <location>
        <begin position="573"/>
        <end position="586"/>
    </location>
</feature>
<accession>A0AAD3T4S3</accession>
<dbReference type="EMBL" id="BSYO01000024">
    <property type="protein sequence ID" value="GMH21906.1"/>
    <property type="molecule type" value="Genomic_DNA"/>
</dbReference>
<comment type="caution">
    <text evidence="4">The sequence shown here is derived from an EMBL/GenBank/DDBJ whole genome shotgun (WGS) entry which is preliminary data.</text>
</comment>
<feature type="domain" description="DUF4378" evidence="3">
    <location>
        <begin position="893"/>
        <end position="1069"/>
    </location>
</feature>